<dbReference type="SUPFAM" id="SSF48452">
    <property type="entry name" value="TPR-like"/>
    <property type="match status" value="5"/>
</dbReference>
<dbReference type="GO" id="GO:0071007">
    <property type="term" value="C:U2-type catalytic step 2 spliceosome"/>
    <property type="evidence" value="ECO:0007669"/>
    <property type="project" value="TreeGrafter"/>
</dbReference>
<dbReference type="InterPro" id="IPR011990">
    <property type="entry name" value="TPR-like_helical_dom_sf"/>
</dbReference>
<evidence type="ECO:0000256" key="5">
    <source>
        <dbReference type="ARBA" id="ARBA00022737"/>
    </source>
</evidence>
<comment type="similarity">
    <text evidence="2">Belongs to the crooked-neck family.</text>
</comment>
<keyword evidence="5" id="KW-0677">Repeat</keyword>
<evidence type="ECO:0000256" key="3">
    <source>
        <dbReference type="ARBA" id="ARBA00022664"/>
    </source>
</evidence>
<dbReference type="FunFam" id="1.25.40.10:FF:000023">
    <property type="entry name" value="Pre-mRNA-splicing factor SYF1"/>
    <property type="match status" value="1"/>
</dbReference>
<gene>
    <name evidence="12" type="ORF">RF11_02104</name>
</gene>
<keyword evidence="13" id="KW-1185">Reference proteome</keyword>
<evidence type="ECO:0000256" key="2">
    <source>
        <dbReference type="ARBA" id="ARBA00008644"/>
    </source>
</evidence>
<keyword evidence="7" id="KW-0539">Nucleus</keyword>
<evidence type="ECO:0000256" key="4">
    <source>
        <dbReference type="ARBA" id="ARBA00022728"/>
    </source>
</evidence>
<dbReference type="Gene3D" id="1.25.40.10">
    <property type="entry name" value="Tetratricopeptide repeat domain"/>
    <property type="match status" value="4"/>
</dbReference>
<protein>
    <submittedName>
        <fullName evidence="12">Pre-mRNA-splicing factor SYF1</fullName>
    </submittedName>
</protein>
<dbReference type="InterPro" id="IPR056350">
    <property type="entry name" value="HAT_Syf1_central"/>
</dbReference>
<feature type="domain" description="Pre-mRNA-splicing factor SYF1 central HAT repeats" evidence="9">
    <location>
        <begin position="179"/>
        <end position="382"/>
    </location>
</feature>
<dbReference type="OMA" id="IWYNYLR"/>
<dbReference type="GO" id="GO:0071014">
    <property type="term" value="C:post-mRNA release spliceosomal complex"/>
    <property type="evidence" value="ECO:0007669"/>
    <property type="project" value="TreeGrafter"/>
</dbReference>
<accession>A0A0C2J1N9</accession>
<sequence>MEFTVADRTYSYQIEEDDVPFEEEILRHSYNVPSWTRYVDHKLSKKSSFNSIFMIYERALKHLPGSYKLWNAYLKLRRHCVREKCISDPAYEQTNEAHERALIFMSKMPRIWIEYCKFLMFQRFVTRTRRVFDTVLQTLPITQHSRIWPLYIEFLNLHDIPETGIVVFRRYLKLQPENVEDYVDYLVKYDRIDEAVQQLLKIVNQPDFKSKKGKSNHQLWFELCQLICKNPDKVKSVKVAEIIKNGLQNFTDGLGDLWCSLGDYYIRYGLFEKARDVYEEGMVTVLTVKDFGQIFDVYSQFMDTTICYKIQEMREKGVGDDVELDMLMERYEDLMDRRPILLNSVLLRQNKHNVNEWIKRAQLFEGRPSEIIKTFTEAIQTVDPKYAVGHPNLIWTEFAKFYESNGQLAEARAIFEKGVLSPFKQVEDLANLWCDYAEMELRKGDHEIALRVLRRGTSVPSKKIKVDYHDERDTAQSRVHKSIKLWSFYVDMEENFGSFETTKSAYSKVVSMKIANPQIILNYTKYLEDSRYFEESFKVYEQGVNLFKWPHVNEIWAAYITRFIKHYKSTKLERLRDLFEQCLSSCPPKYCFNFYVLYGMIEEQYGLARRALAVYERACNSVNPCDKLTAYSVYVSRAAELFGITSVRDIFDKALEVLSDEDSRTIGLEYAQVETKIGEIDRSRAIYSYLSQISNPETTESFWKAWYDFEVAHGNEETFREMRRIRRTMEAKFSIQPSLTASHMISVIEESASKPMEALEKQVERSMTQETQSNNSSTSNILPFTKNVAFVKASKPETQPVLDKESQKNDAEDKESSVEGAPLPIAEKPVPAEVFGSLVKKNET</sequence>
<keyword evidence="6" id="KW-0508">mRNA splicing</keyword>
<evidence type="ECO:0000259" key="10">
    <source>
        <dbReference type="Pfam" id="PF23231"/>
    </source>
</evidence>
<name>A0A0C2J1N9_THEKT</name>
<dbReference type="EMBL" id="JWZT01004812">
    <property type="protein sequence ID" value="KII63012.1"/>
    <property type="molecule type" value="Genomic_DNA"/>
</dbReference>
<dbReference type="InterPro" id="IPR045075">
    <property type="entry name" value="Syf1-like"/>
</dbReference>
<dbReference type="InterPro" id="IPR055433">
    <property type="entry name" value="HAT_Syf1-like_N"/>
</dbReference>
<dbReference type="FunFam" id="1.25.40.10:FF:000182">
    <property type="entry name" value="Pre-mRNA-splicing factor SYF1"/>
    <property type="match status" value="1"/>
</dbReference>
<evidence type="ECO:0000259" key="11">
    <source>
        <dbReference type="Pfam" id="PF23233"/>
    </source>
</evidence>
<dbReference type="SMART" id="SM00386">
    <property type="entry name" value="HAT"/>
    <property type="match status" value="12"/>
</dbReference>
<feature type="region of interest" description="Disordered" evidence="8">
    <location>
        <begin position="793"/>
        <end position="844"/>
    </location>
</feature>
<dbReference type="PANTHER" id="PTHR11246">
    <property type="entry name" value="PRE-MRNA SPLICING FACTOR"/>
    <property type="match status" value="1"/>
</dbReference>
<evidence type="ECO:0000313" key="12">
    <source>
        <dbReference type="EMBL" id="KII63012.1"/>
    </source>
</evidence>
<comment type="caution">
    <text evidence="12">The sequence shown here is derived from an EMBL/GenBank/DDBJ whole genome shotgun (WGS) entry which is preliminary data.</text>
</comment>
<feature type="domain" description="Pre-mRNA-splicing factor Syf1/CRNKL1-like C-terminal HAT-repeats" evidence="10">
    <location>
        <begin position="384"/>
        <end position="769"/>
    </location>
</feature>
<dbReference type="Pfam" id="PF23220">
    <property type="entry name" value="HAT_Syf1_M"/>
    <property type="match status" value="1"/>
</dbReference>
<dbReference type="AlphaFoldDB" id="A0A0C2J1N9"/>
<dbReference type="Proteomes" id="UP000031668">
    <property type="component" value="Unassembled WGS sequence"/>
</dbReference>
<evidence type="ECO:0000259" key="9">
    <source>
        <dbReference type="Pfam" id="PF23220"/>
    </source>
</evidence>
<evidence type="ECO:0000256" key="7">
    <source>
        <dbReference type="ARBA" id="ARBA00023242"/>
    </source>
</evidence>
<comment type="subcellular location">
    <subcellularLocation>
        <location evidence="1">Nucleus</location>
    </subcellularLocation>
</comment>
<keyword evidence="4" id="KW-0747">Spliceosome</keyword>
<dbReference type="PANTHER" id="PTHR11246:SF5">
    <property type="entry name" value="PRE-MRNA-SPLICING FACTOR SYF1"/>
    <property type="match status" value="1"/>
</dbReference>
<dbReference type="OrthoDB" id="10067343at2759"/>
<dbReference type="GO" id="GO:0000974">
    <property type="term" value="C:Prp19 complex"/>
    <property type="evidence" value="ECO:0007669"/>
    <property type="project" value="TreeGrafter"/>
</dbReference>
<proteinExistence type="inferred from homology"/>
<evidence type="ECO:0000256" key="8">
    <source>
        <dbReference type="SAM" id="MobiDB-lite"/>
    </source>
</evidence>
<evidence type="ECO:0000313" key="13">
    <source>
        <dbReference type="Proteomes" id="UP000031668"/>
    </source>
</evidence>
<evidence type="ECO:0000256" key="6">
    <source>
        <dbReference type="ARBA" id="ARBA00023187"/>
    </source>
</evidence>
<dbReference type="InterPro" id="IPR003107">
    <property type="entry name" value="HAT"/>
</dbReference>
<organism evidence="12 13">
    <name type="scientific">Thelohanellus kitauei</name>
    <name type="common">Myxosporean</name>
    <dbReference type="NCBI Taxonomy" id="669202"/>
    <lineage>
        <taxon>Eukaryota</taxon>
        <taxon>Metazoa</taxon>
        <taxon>Cnidaria</taxon>
        <taxon>Myxozoa</taxon>
        <taxon>Myxosporea</taxon>
        <taxon>Bivalvulida</taxon>
        <taxon>Platysporina</taxon>
        <taxon>Myxobolidae</taxon>
        <taxon>Thelohanellus</taxon>
    </lineage>
</organism>
<dbReference type="Pfam" id="PF23233">
    <property type="entry name" value="HAT_Syf1_CNRKL1_N"/>
    <property type="match status" value="1"/>
</dbReference>
<dbReference type="FunFam" id="1.25.40.10:FF:000137">
    <property type="entry name" value="Pre-mRNA-splicing factor syf1"/>
    <property type="match status" value="1"/>
</dbReference>
<evidence type="ECO:0000256" key="1">
    <source>
        <dbReference type="ARBA" id="ARBA00004123"/>
    </source>
</evidence>
<keyword evidence="3" id="KW-0507">mRNA processing</keyword>
<dbReference type="GO" id="GO:0000349">
    <property type="term" value="P:generation of catalytic spliceosome for first transesterification step"/>
    <property type="evidence" value="ECO:0007669"/>
    <property type="project" value="TreeGrafter"/>
</dbReference>
<dbReference type="Pfam" id="PF23231">
    <property type="entry name" value="HAT_Syf1_CNRKL1_C"/>
    <property type="match status" value="1"/>
</dbReference>
<feature type="domain" description="Pre-mRNA-splicing factor Syf1-like N-terminal HAT-repeats" evidence="11">
    <location>
        <begin position="17"/>
        <end position="177"/>
    </location>
</feature>
<dbReference type="InterPro" id="IPR055430">
    <property type="entry name" value="HAT_Syf1_CNRKL1_C"/>
</dbReference>
<reference evidence="12 13" key="1">
    <citation type="journal article" date="2014" name="Genome Biol. Evol.">
        <title>The genome of the myxosporean Thelohanellus kitauei shows adaptations to nutrient acquisition within its fish host.</title>
        <authorList>
            <person name="Yang Y."/>
            <person name="Xiong J."/>
            <person name="Zhou Z."/>
            <person name="Huo F."/>
            <person name="Miao W."/>
            <person name="Ran C."/>
            <person name="Liu Y."/>
            <person name="Zhang J."/>
            <person name="Feng J."/>
            <person name="Wang M."/>
            <person name="Wang M."/>
            <person name="Wang L."/>
            <person name="Yao B."/>
        </authorList>
    </citation>
    <scope>NUCLEOTIDE SEQUENCE [LARGE SCALE GENOMIC DNA]</scope>
    <source>
        <strain evidence="12">Wuqing</strain>
    </source>
</reference>
<feature type="compositionally biased region" description="Basic and acidic residues" evidence="8">
    <location>
        <begin position="802"/>
        <end position="817"/>
    </location>
</feature>